<comment type="caution">
    <text evidence="1">The sequence shown here is derived from an EMBL/GenBank/DDBJ whole genome shotgun (WGS) entry which is preliminary data.</text>
</comment>
<name>A0A6A7N6M0_9BURK</name>
<evidence type="ECO:0000313" key="2">
    <source>
        <dbReference type="Proteomes" id="UP000440498"/>
    </source>
</evidence>
<gene>
    <name evidence="1" type="ORF">GEV02_20625</name>
</gene>
<keyword evidence="2" id="KW-1185">Reference proteome</keyword>
<dbReference type="AlphaFoldDB" id="A0A6A7N6M0"/>
<organism evidence="1 2">
    <name type="scientific">Rugamonas aquatica</name>
    <dbReference type="NCBI Taxonomy" id="2743357"/>
    <lineage>
        <taxon>Bacteria</taxon>
        <taxon>Pseudomonadati</taxon>
        <taxon>Pseudomonadota</taxon>
        <taxon>Betaproteobacteria</taxon>
        <taxon>Burkholderiales</taxon>
        <taxon>Oxalobacteraceae</taxon>
        <taxon>Telluria group</taxon>
        <taxon>Rugamonas</taxon>
    </lineage>
</organism>
<dbReference type="RefSeq" id="WP_152839860.1">
    <property type="nucleotide sequence ID" value="NZ_WHUG01000009.1"/>
</dbReference>
<dbReference type="Proteomes" id="UP000440498">
    <property type="component" value="Unassembled WGS sequence"/>
</dbReference>
<protein>
    <submittedName>
        <fullName evidence="1">Uncharacterized protein</fullName>
    </submittedName>
</protein>
<proteinExistence type="predicted"/>
<accession>A0A6A7N6M0</accession>
<sequence>MSEFATDDRTSRLHPNRCCKVMASRSAWFSTATPAIWTGWNVKRMSAWAAACGKRYWRIPAPGLGTVCRYCFGHDGATPIVRLSDGGITGAETIDSPYGPAGRAPTRLIRP</sequence>
<reference evidence="1 2" key="1">
    <citation type="submission" date="2019-10" db="EMBL/GenBank/DDBJ databases">
        <title>Two novel species isolated from a subtropical stream in China.</title>
        <authorList>
            <person name="Lu H."/>
        </authorList>
    </citation>
    <scope>NUCLEOTIDE SEQUENCE [LARGE SCALE GENOMIC DNA]</scope>
    <source>
        <strain evidence="1 2">FT29W</strain>
    </source>
</reference>
<evidence type="ECO:0000313" key="1">
    <source>
        <dbReference type="EMBL" id="MQA40561.1"/>
    </source>
</evidence>
<dbReference type="EMBL" id="WHUG01000009">
    <property type="protein sequence ID" value="MQA40561.1"/>
    <property type="molecule type" value="Genomic_DNA"/>
</dbReference>